<organism evidence="1 2">
    <name type="scientific">Nonomuraea aridisoli</name>
    <dbReference type="NCBI Taxonomy" id="2070368"/>
    <lineage>
        <taxon>Bacteria</taxon>
        <taxon>Bacillati</taxon>
        <taxon>Actinomycetota</taxon>
        <taxon>Actinomycetes</taxon>
        <taxon>Streptosporangiales</taxon>
        <taxon>Streptosporangiaceae</taxon>
        <taxon>Nonomuraea</taxon>
    </lineage>
</organism>
<dbReference type="InterPro" id="IPR044925">
    <property type="entry name" value="His-Me_finger_sf"/>
</dbReference>
<dbReference type="AlphaFoldDB" id="A0A2W2EBB9"/>
<dbReference type="Proteomes" id="UP000249304">
    <property type="component" value="Unassembled WGS sequence"/>
</dbReference>
<dbReference type="Gene3D" id="3.40.1800.10">
    <property type="entry name" value="His-Me finger endonucleases"/>
    <property type="match status" value="1"/>
</dbReference>
<accession>A0A2W2EBB9</accession>
<dbReference type="SUPFAM" id="SSF54060">
    <property type="entry name" value="His-Me finger endonucleases"/>
    <property type="match status" value="1"/>
</dbReference>
<sequence>MVSCSGRSSWCFPSGVRAGRWLRVVCWDRPPEHVDHCHRTGEVRYALCLPCNTGIGQFRDDPAVVWRALAYVEAVEPYGDEVVVSDEELRELVRAEEELRSAFYATVTRVG</sequence>
<dbReference type="OrthoDB" id="581550at2"/>
<gene>
    <name evidence="1" type="ORF">C1J01_41915</name>
</gene>
<dbReference type="InterPro" id="IPR038563">
    <property type="entry name" value="Endonuclease_7_sf"/>
</dbReference>
<proteinExistence type="predicted"/>
<keyword evidence="2" id="KW-1185">Reference proteome</keyword>
<comment type="caution">
    <text evidence="1">The sequence shown here is derived from an EMBL/GenBank/DDBJ whole genome shotgun (WGS) entry which is preliminary data.</text>
</comment>
<dbReference type="InterPro" id="IPR004211">
    <property type="entry name" value="Endonuclease_7"/>
</dbReference>
<evidence type="ECO:0000313" key="2">
    <source>
        <dbReference type="Proteomes" id="UP000249304"/>
    </source>
</evidence>
<evidence type="ECO:0000313" key="1">
    <source>
        <dbReference type="EMBL" id="PZG06807.1"/>
    </source>
</evidence>
<protein>
    <recommendedName>
        <fullName evidence="3">Recombination endonuclease VII</fullName>
    </recommendedName>
</protein>
<dbReference type="Pfam" id="PF02945">
    <property type="entry name" value="Endonuclease_7"/>
    <property type="match status" value="1"/>
</dbReference>
<reference evidence="1 2" key="1">
    <citation type="submission" date="2018-01" db="EMBL/GenBank/DDBJ databases">
        <title>Draft genome sequence of Nonomuraea sp. KC333.</title>
        <authorList>
            <person name="Sahin N."/>
            <person name="Saygin H."/>
            <person name="Ay H."/>
        </authorList>
    </citation>
    <scope>NUCLEOTIDE SEQUENCE [LARGE SCALE GENOMIC DNA]</scope>
    <source>
        <strain evidence="1 2">KC333</strain>
    </source>
</reference>
<evidence type="ECO:0008006" key="3">
    <source>
        <dbReference type="Google" id="ProtNLM"/>
    </source>
</evidence>
<dbReference type="EMBL" id="POUD01000318">
    <property type="protein sequence ID" value="PZG06807.1"/>
    <property type="molecule type" value="Genomic_DNA"/>
</dbReference>
<name>A0A2W2EBB9_9ACTN</name>